<evidence type="ECO:0000313" key="3">
    <source>
        <dbReference type="Proteomes" id="UP000183832"/>
    </source>
</evidence>
<evidence type="ECO:0000313" key="2">
    <source>
        <dbReference type="EMBL" id="CRL06280.1"/>
    </source>
</evidence>
<protein>
    <submittedName>
        <fullName evidence="2">CLUMA_CG019178, isoform A</fullName>
    </submittedName>
</protein>
<organism evidence="2 3">
    <name type="scientific">Clunio marinus</name>
    <dbReference type="NCBI Taxonomy" id="568069"/>
    <lineage>
        <taxon>Eukaryota</taxon>
        <taxon>Metazoa</taxon>
        <taxon>Ecdysozoa</taxon>
        <taxon>Arthropoda</taxon>
        <taxon>Hexapoda</taxon>
        <taxon>Insecta</taxon>
        <taxon>Pterygota</taxon>
        <taxon>Neoptera</taxon>
        <taxon>Endopterygota</taxon>
        <taxon>Diptera</taxon>
        <taxon>Nematocera</taxon>
        <taxon>Chironomoidea</taxon>
        <taxon>Chironomidae</taxon>
        <taxon>Clunio</taxon>
    </lineage>
</organism>
<evidence type="ECO:0000256" key="1">
    <source>
        <dbReference type="SAM" id="MobiDB-lite"/>
    </source>
</evidence>
<accession>A0A1J1J1R3</accession>
<gene>
    <name evidence="2" type="ORF">CLUMA_CG019178</name>
</gene>
<feature type="region of interest" description="Disordered" evidence="1">
    <location>
        <begin position="61"/>
        <end position="80"/>
    </location>
</feature>
<proteinExistence type="predicted"/>
<reference evidence="2 3" key="1">
    <citation type="submission" date="2015-04" db="EMBL/GenBank/DDBJ databases">
        <authorList>
            <person name="Syromyatnikov M.Y."/>
            <person name="Popov V.N."/>
        </authorList>
    </citation>
    <scope>NUCLEOTIDE SEQUENCE [LARGE SCALE GENOMIC DNA]</scope>
</reference>
<sequence length="93" mass="11283">MIVVEREMRVMENANKLERKKKKQRKNQYFAVWVREYFSVMISELNAQFIKAGKIFSNSSEMSKRNEQTYNPQSSFKRHTQRHIAIIKQHDFN</sequence>
<keyword evidence="3" id="KW-1185">Reference proteome</keyword>
<name>A0A1J1J1R3_9DIPT</name>
<dbReference type="AlphaFoldDB" id="A0A1J1J1R3"/>
<dbReference type="EMBL" id="CVRI01000066">
    <property type="protein sequence ID" value="CRL06280.1"/>
    <property type="molecule type" value="Genomic_DNA"/>
</dbReference>
<dbReference type="Proteomes" id="UP000183832">
    <property type="component" value="Unassembled WGS sequence"/>
</dbReference>